<evidence type="ECO:0000256" key="12">
    <source>
        <dbReference type="ARBA" id="ARBA00022989"/>
    </source>
</evidence>
<feature type="transmembrane region" description="Helical" evidence="16">
    <location>
        <begin position="396"/>
        <end position="415"/>
    </location>
</feature>
<dbReference type="Proteomes" id="UP000265618">
    <property type="component" value="Unassembled WGS sequence"/>
</dbReference>
<feature type="transmembrane region" description="Helical" evidence="16">
    <location>
        <begin position="256"/>
        <end position="274"/>
    </location>
</feature>
<name>A0A9K3CQS6_9EUKA</name>
<feature type="transmembrane region" description="Helical" evidence="16">
    <location>
        <begin position="227"/>
        <end position="244"/>
    </location>
</feature>
<dbReference type="GO" id="GO:0004579">
    <property type="term" value="F:dolichyl-diphosphooligosaccharide-protein glycotransferase activity"/>
    <property type="evidence" value="ECO:0007669"/>
    <property type="project" value="UniProtKB-EC"/>
</dbReference>
<dbReference type="OrthoDB" id="10261066at2759"/>
<evidence type="ECO:0000259" key="17">
    <source>
        <dbReference type="Pfam" id="PF02516"/>
    </source>
</evidence>
<dbReference type="InterPro" id="IPR003674">
    <property type="entry name" value="Oligo_trans_STT3"/>
</dbReference>
<reference evidence="19 20" key="1">
    <citation type="journal article" date="2018" name="PLoS ONE">
        <title>The draft genome of Kipferlia bialata reveals reductive genome evolution in fornicate parasites.</title>
        <authorList>
            <person name="Tanifuji G."/>
            <person name="Takabayashi S."/>
            <person name="Kume K."/>
            <person name="Takagi M."/>
            <person name="Nakayama T."/>
            <person name="Kamikawa R."/>
            <person name="Inagaki Y."/>
            <person name="Hashimoto T."/>
        </authorList>
    </citation>
    <scope>NUCLEOTIDE SEQUENCE [LARGE SCALE GENOMIC DNA]</scope>
    <source>
        <strain evidence="19">NY0173</strain>
    </source>
</reference>
<keyword evidence="13 16" id="KW-0472">Membrane</keyword>
<evidence type="ECO:0000256" key="7">
    <source>
        <dbReference type="ARBA" id="ARBA00022676"/>
    </source>
</evidence>
<gene>
    <name evidence="19" type="ORF">KIPB_002551</name>
</gene>
<evidence type="ECO:0000256" key="11">
    <source>
        <dbReference type="ARBA" id="ARBA00022842"/>
    </source>
</evidence>
<feature type="transmembrane region" description="Helical" evidence="16">
    <location>
        <begin position="102"/>
        <end position="121"/>
    </location>
</feature>
<keyword evidence="8 19" id="KW-0808">Transferase</keyword>
<dbReference type="EC" id="2.4.99.18" evidence="6"/>
<organism evidence="19 20">
    <name type="scientific">Kipferlia bialata</name>
    <dbReference type="NCBI Taxonomy" id="797122"/>
    <lineage>
        <taxon>Eukaryota</taxon>
        <taxon>Metamonada</taxon>
        <taxon>Carpediemonas-like organisms</taxon>
        <taxon>Kipferlia</taxon>
    </lineage>
</organism>
<feature type="transmembrane region" description="Helical" evidence="16">
    <location>
        <begin position="127"/>
        <end position="145"/>
    </location>
</feature>
<keyword evidence="10" id="KW-0479">Metal-binding</keyword>
<dbReference type="PANTHER" id="PTHR13872">
    <property type="entry name" value="DOLICHYL-DIPHOSPHOOLIGOSACCHARIDE--PROTEIN GLYCOSYLTRANSFERASE SUBUNIT"/>
    <property type="match status" value="1"/>
</dbReference>
<dbReference type="GO" id="GO:0046872">
    <property type="term" value="F:metal ion binding"/>
    <property type="evidence" value="ECO:0007669"/>
    <property type="project" value="UniProtKB-KW"/>
</dbReference>
<evidence type="ECO:0000256" key="15">
    <source>
        <dbReference type="ARBA" id="ARBA00048829"/>
    </source>
</evidence>
<comment type="subcellular location">
    <subcellularLocation>
        <location evidence="3">Endomembrane system</location>
        <topology evidence="3">Multi-pass membrane protein</topology>
    </subcellularLocation>
</comment>
<evidence type="ECO:0000256" key="8">
    <source>
        <dbReference type="ARBA" id="ARBA00022679"/>
    </source>
</evidence>
<dbReference type="SUPFAM" id="SSF51110">
    <property type="entry name" value="alpha-D-mannose-specific plant lectins"/>
    <property type="match status" value="1"/>
</dbReference>
<dbReference type="GO" id="GO:0012505">
    <property type="term" value="C:endomembrane system"/>
    <property type="evidence" value="ECO:0007669"/>
    <property type="project" value="UniProtKB-SubCell"/>
</dbReference>
<feature type="transmembrane region" description="Helical" evidence="16">
    <location>
        <begin position="157"/>
        <end position="176"/>
    </location>
</feature>
<comment type="catalytic activity">
    <reaction evidence="15">
        <text>a di-trans,poly-cis-dolichyl diphosphooligosaccharide + L-asparaginyl-[protein] = N(4)-(oligosaccharide-(1-&gt;4)-N-acetyl-beta-D-glucosaminyl-(1-&gt;4)-N-acetyl-beta-D-glucosaminyl)-L-asparaginyl-[protein] + a di-trans,poly-cis-dolichyl diphosphate + H(+)</text>
        <dbReference type="Rhea" id="RHEA:22980"/>
        <dbReference type="Rhea" id="RHEA-COMP:12804"/>
        <dbReference type="Rhea" id="RHEA-COMP:12805"/>
        <dbReference type="Rhea" id="RHEA-COMP:19506"/>
        <dbReference type="Rhea" id="RHEA-COMP:19509"/>
        <dbReference type="ChEBI" id="CHEBI:15378"/>
        <dbReference type="ChEBI" id="CHEBI:50347"/>
        <dbReference type="ChEBI" id="CHEBI:57497"/>
        <dbReference type="ChEBI" id="CHEBI:57570"/>
        <dbReference type="ChEBI" id="CHEBI:132529"/>
        <dbReference type="EC" id="2.4.99.18"/>
    </reaction>
</comment>
<evidence type="ECO:0000256" key="4">
    <source>
        <dbReference type="ARBA" id="ARBA00004922"/>
    </source>
</evidence>
<feature type="transmembrane region" description="Helical" evidence="16">
    <location>
        <begin position="455"/>
        <end position="474"/>
    </location>
</feature>
<keyword evidence="14" id="KW-0464">Manganese</keyword>
<keyword evidence="20" id="KW-1185">Reference proteome</keyword>
<feature type="transmembrane region" description="Helical" evidence="16">
    <location>
        <begin position="196"/>
        <end position="215"/>
    </location>
</feature>
<evidence type="ECO:0000256" key="5">
    <source>
        <dbReference type="ARBA" id="ARBA00010810"/>
    </source>
</evidence>
<evidence type="ECO:0000256" key="14">
    <source>
        <dbReference type="ARBA" id="ARBA00023211"/>
    </source>
</evidence>
<dbReference type="EMBL" id="BDIP01000430">
    <property type="protein sequence ID" value="GIQ81573.1"/>
    <property type="molecule type" value="Genomic_DNA"/>
</dbReference>
<evidence type="ECO:0000256" key="10">
    <source>
        <dbReference type="ARBA" id="ARBA00022723"/>
    </source>
</evidence>
<feature type="domain" description="STT3/PglB/AglB core" evidence="18">
    <location>
        <begin position="523"/>
        <end position="579"/>
    </location>
</feature>
<keyword evidence="11" id="KW-0460">Magnesium</keyword>
<keyword evidence="9 16" id="KW-0812">Transmembrane</keyword>
<protein>
    <recommendedName>
        <fullName evidence="6">dolichyl-diphosphooligosaccharide--protein glycotransferase</fullName>
        <ecNumber evidence="6">2.4.99.18</ecNumber>
    </recommendedName>
</protein>
<evidence type="ECO:0000256" key="1">
    <source>
        <dbReference type="ARBA" id="ARBA00001936"/>
    </source>
</evidence>
<keyword evidence="12 16" id="KW-1133">Transmembrane helix</keyword>
<dbReference type="GO" id="GO:0016020">
    <property type="term" value="C:membrane"/>
    <property type="evidence" value="ECO:0007669"/>
    <property type="project" value="InterPro"/>
</dbReference>
<feature type="domain" description="Oligosaccharyl transferase STT3 N-terminal" evidence="17">
    <location>
        <begin position="7"/>
        <end position="406"/>
    </location>
</feature>
<evidence type="ECO:0000256" key="6">
    <source>
        <dbReference type="ARBA" id="ARBA00012605"/>
    </source>
</evidence>
<feature type="transmembrane region" description="Helical" evidence="16">
    <location>
        <begin position="286"/>
        <end position="312"/>
    </location>
</feature>
<evidence type="ECO:0000313" key="20">
    <source>
        <dbReference type="Proteomes" id="UP000265618"/>
    </source>
</evidence>
<dbReference type="InterPro" id="IPR048999">
    <property type="entry name" value="STT3-PglB_core"/>
</dbReference>
<dbReference type="PANTHER" id="PTHR13872:SF1">
    <property type="entry name" value="DOLICHYL-DIPHOSPHOOLIGOSACCHARIDE--PROTEIN GLYCOSYLTRANSFERASE SUBUNIT STT3B"/>
    <property type="match status" value="1"/>
</dbReference>
<evidence type="ECO:0000256" key="13">
    <source>
        <dbReference type="ARBA" id="ARBA00023136"/>
    </source>
</evidence>
<dbReference type="Gene3D" id="3.40.50.12610">
    <property type="match status" value="1"/>
</dbReference>
<evidence type="ECO:0000259" key="18">
    <source>
        <dbReference type="Pfam" id="PF21436"/>
    </source>
</evidence>
<keyword evidence="7" id="KW-0328">Glycosyltransferase</keyword>
<accession>A0A9K3CQS6</accession>
<dbReference type="InterPro" id="IPR036426">
    <property type="entry name" value="Bulb-type_lectin_dom_sf"/>
</dbReference>
<evidence type="ECO:0000256" key="3">
    <source>
        <dbReference type="ARBA" id="ARBA00004127"/>
    </source>
</evidence>
<feature type="transmembrane region" description="Helical" evidence="16">
    <location>
        <begin position="70"/>
        <end position="90"/>
    </location>
</feature>
<comment type="caution">
    <text evidence="19">The sequence shown here is derived from an EMBL/GenBank/DDBJ whole genome shotgun (WGS) entry which is preliminary data.</text>
</comment>
<comment type="cofactor">
    <cofactor evidence="2">
        <name>Mg(2+)</name>
        <dbReference type="ChEBI" id="CHEBI:18420"/>
    </cofactor>
</comment>
<comment type="similarity">
    <text evidence="5">Belongs to the STT3 family.</text>
</comment>
<evidence type="ECO:0000313" key="19">
    <source>
        <dbReference type="EMBL" id="GIQ81573.1"/>
    </source>
</evidence>
<proteinExistence type="inferred from homology"/>
<dbReference type="AlphaFoldDB" id="A0A9K3CQS6"/>
<comment type="cofactor">
    <cofactor evidence="1">
        <name>Mn(2+)</name>
        <dbReference type="ChEBI" id="CHEBI:29035"/>
    </cofactor>
</comment>
<comment type="pathway">
    <text evidence="4">Protein modification; protein glycosylation.</text>
</comment>
<evidence type="ECO:0000256" key="9">
    <source>
        <dbReference type="ARBA" id="ARBA00022692"/>
    </source>
</evidence>
<feature type="transmembrane region" description="Helical" evidence="16">
    <location>
        <begin position="345"/>
        <end position="366"/>
    </location>
</feature>
<evidence type="ECO:0000256" key="2">
    <source>
        <dbReference type="ARBA" id="ARBA00001946"/>
    </source>
</evidence>
<dbReference type="Pfam" id="PF02516">
    <property type="entry name" value="STT3"/>
    <property type="match status" value="1"/>
</dbReference>
<dbReference type="Pfam" id="PF21436">
    <property type="entry name" value="STT3-PglB_core"/>
    <property type="match status" value="1"/>
</dbReference>
<evidence type="ECO:0000256" key="16">
    <source>
        <dbReference type="SAM" id="Phobius"/>
    </source>
</evidence>
<sequence length="700" mass="78492">MFHKDRFVILGLCFLLAFTVRLLSIVRYESVIHEFDPFFAYRSVLYLMERGLTQFLEWFDNRSWYPLGRIIGATCFPGLMLTAGALHKVLDIAGLPFRVRSVCVFVAPVFSGVTSLCAYGLGSELGTQASGVMAAVLVAVVPGYIQRSVAGSFDNEAVAITALLAVLLAVVKAVKGGSLLLTSVAACLYFYMASSWGAYVFIINLVPLFALTAMLAQGRLRQSLFRFYTLFYPMGIFLSMQIRFIGTQPVRTAEHMAAAGVFVLMLGVEAYTWLRRHLSAERVRYLAARVLLFAVGAAVCGLVGLMLCGAISPWTGRFKTFLDPTYAKKHIPIIASISEHQPSTWASFFLDTHLLALVLPAALYVLFTTKASYAATMLALYCMCAVYFSGVMIRMVLILAPAACLLGGLLLARLLDRSALLLSLSLSKAEETKKDKKDKRDKKEKEGDKPASRPHLFLGSLVLVGFCAFILFAFQKHALWASNIYSSPSVVQIAPMPDGGRMVLDDYREAFAWLEYNTSPNAKVLSWWDYGYQLEQMANRTVIVDNNTWNTTMLGRVGAMFASDEETAWRLANEYDVDYVLVMFGGVIGQHDDISKFLWIIRVAEEEHFPDIPEIREGDFYNAKGDYRVDSAGSERFRESLMYKLSFHEFNDLPTGHVKGYDRTRNQMVTDPVTLTRFEPVYTSTHWLCRLYRVKRPENM</sequence>
<dbReference type="InterPro" id="IPR048307">
    <property type="entry name" value="STT3_N"/>
</dbReference>